<sequence length="377" mass="42175">MSLQDSTSYPELPITGGYHSNGATSPQDFPPPSSCEDQYSASFDTEKDLVIDESAPSSCVASPLGTDSGVASSIETTDYPQSLPPSRGSIEEEVVYGLPSTSDLQRSSPGCAYSIRPYAHHYEGNPFASPPWKSLTQQHSVPAQSMSEVVSSTCSSSTGDSSPNRVLEQIFLDQPYPSKHQKETLAHQLFMSSEQVKDWFQRRRNKERKLRRQANLPINEDVSRFSTRLLATSKLGKRPHQYPTPPQQASYMIPSPVNTQWQYRTPLPMHLQDEHSPPEKRQTMYPPSTSSWIPQTTLMNPWGSSFCPHPAYRPFQAPLYHSEVRNVVPPEAHQWSTFEPLRQPWMYASNTPSAPLPKIADLLSQPGEDSEDAEVHT</sequence>
<evidence type="ECO:0000313" key="7">
    <source>
        <dbReference type="Proteomes" id="UP000014760"/>
    </source>
</evidence>
<reference evidence="7" key="1">
    <citation type="submission" date="2012-12" db="EMBL/GenBank/DDBJ databases">
        <authorList>
            <person name="Hellsten U."/>
            <person name="Grimwood J."/>
            <person name="Chapman J.A."/>
            <person name="Shapiro H."/>
            <person name="Aerts A."/>
            <person name="Otillar R.P."/>
            <person name="Terry A.Y."/>
            <person name="Boore J.L."/>
            <person name="Simakov O."/>
            <person name="Marletaz F."/>
            <person name="Cho S.-J."/>
            <person name="Edsinger-Gonzales E."/>
            <person name="Havlak P."/>
            <person name="Kuo D.-H."/>
            <person name="Larsson T."/>
            <person name="Lv J."/>
            <person name="Arendt D."/>
            <person name="Savage R."/>
            <person name="Osoegawa K."/>
            <person name="de Jong P."/>
            <person name="Lindberg D.R."/>
            <person name="Seaver E.C."/>
            <person name="Weisblat D.A."/>
            <person name="Putnam N.H."/>
            <person name="Grigoriev I.V."/>
            <person name="Rokhsar D.S."/>
        </authorList>
    </citation>
    <scope>NUCLEOTIDE SEQUENCE</scope>
    <source>
        <strain evidence="7">I ESC-2004</strain>
    </source>
</reference>
<evidence type="ECO:0000256" key="1">
    <source>
        <dbReference type="PROSITE-ProRule" id="PRU00108"/>
    </source>
</evidence>
<dbReference type="EMBL" id="KB299620">
    <property type="protein sequence ID" value="ELU07726.1"/>
    <property type="molecule type" value="Genomic_DNA"/>
</dbReference>
<dbReference type="PROSITE" id="PS50071">
    <property type="entry name" value="HOMEOBOX_2"/>
    <property type="match status" value="1"/>
</dbReference>
<keyword evidence="1 2" id="KW-0238">DNA-binding</keyword>
<dbReference type="SUPFAM" id="SSF46689">
    <property type="entry name" value="Homeodomain-like"/>
    <property type="match status" value="1"/>
</dbReference>
<dbReference type="HOGENOM" id="CLU_734138_0_0_1"/>
<keyword evidence="7" id="KW-1185">Reference proteome</keyword>
<dbReference type="Proteomes" id="UP000014760">
    <property type="component" value="Unassembled WGS sequence"/>
</dbReference>
<dbReference type="GO" id="GO:0003677">
    <property type="term" value="F:DNA binding"/>
    <property type="evidence" value="ECO:0007669"/>
    <property type="project" value="UniProtKB-UniRule"/>
</dbReference>
<dbReference type="GO" id="GO:0005634">
    <property type="term" value="C:nucleus"/>
    <property type="evidence" value="ECO:0007669"/>
    <property type="project" value="UniProtKB-SubCell"/>
</dbReference>
<evidence type="ECO:0000259" key="4">
    <source>
        <dbReference type="PROSITE" id="PS50071"/>
    </source>
</evidence>
<comment type="subcellular location">
    <subcellularLocation>
        <location evidence="1 2">Nucleus</location>
    </subcellularLocation>
</comment>
<reference evidence="5 7" key="2">
    <citation type="journal article" date="2013" name="Nature">
        <title>Insights into bilaterian evolution from three spiralian genomes.</title>
        <authorList>
            <person name="Simakov O."/>
            <person name="Marletaz F."/>
            <person name="Cho S.J."/>
            <person name="Edsinger-Gonzales E."/>
            <person name="Havlak P."/>
            <person name="Hellsten U."/>
            <person name="Kuo D.H."/>
            <person name="Larsson T."/>
            <person name="Lv J."/>
            <person name="Arendt D."/>
            <person name="Savage R."/>
            <person name="Osoegawa K."/>
            <person name="de Jong P."/>
            <person name="Grimwood J."/>
            <person name="Chapman J.A."/>
            <person name="Shapiro H."/>
            <person name="Aerts A."/>
            <person name="Otillar R.P."/>
            <person name="Terry A.Y."/>
            <person name="Boore J.L."/>
            <person name="Grigoriev I.V."/>
            <person name="Lindberg D.R."/>
            <person name="Seaver E.C."/>
            <person name="Weisblat D.A."/>
            <person name="Putnam N.H."/>
            <person name="Rokhsar D.S."/>
        </authorList>
    </citation>
    <scope>NUCLEOTIDE SEQUENCE</scope>
    <source>
        <strain evidence="5 7">I ESC-2004</strain>
    </source>
</reference>
<evidence type="ECO:0000256" key="2">
    <source>
        <dbReference type="RuleBase" id="RU000682"/>
    </source>
</evidence>
<dbReference type="Pfam" id="PF00046">
    <property type="entry name" value="Homeodomain"/>
    <property type="match status" value="1"/>
</dbReference>
<feature type="compositionally biased region" description="Acidic residues" evidence="3">
    <location>
        <begin position="368"/>
        <end position="377"/>
    </location>
</feature>
<dbReference type="EMBL" id="AMQN01006953">
    <property type="status" value="NOT_ANNOTATED_CDS"/>
    <property type="molecule type" value="Genomic_DNA"/>
</dbReference>
<gene>
    <name evidence="5" type="ORF">CAPTEDRAFT_199535</name>
</gene>
<dbReference type="CDD" id="cd00086">
    <property type="entry name" value="homeodomain"/>
    <property type="match status" value="1"/>
</dbReference>
<evidence type="ECO:0000313" key="6">
    <source>
        <dbReference type="EnsemblMetazoa" id="CapteP199535"/>
    </source>
</evidence>
<feature type="compositionally biased region" description="Polar residues" evidence="3">
    <location>
        <begin position="69"/>
        <end position="80"/>
    </location>
</feature>
<reference evidence="6" key="3">
    <citation type="submission" date="2015-06" db="UniProtKB">
        <authorList>
            <consortium name="EnsemblMetazoa"/>
        </authorList>
    </citation>
    <scope>IDENTIFICATION</scope>
</reference>
<feature type="region of interest" description="Disordered" evidence="3">
    <location>
        <begin position="1"/>
        <end position="90"/>
    </location>
</feature>
<dbReference type="SMART" id="SM00389">
    <property type="entry name" value="HOX"/>
    <property type="match status" value="1"/>
</dbReference>
<dbReference type="Gene3D" id="1.10.10.60">
    <property type="entry name" value="Homeodomain-like"/>
    <property type="match status" value="1"/>
</dbReference>
<dbReference type="EnsemblMetazoa" id="CapteT199535">
    <property type="protein sequence ID" value="CapteP199535"/>
    <property type="gene ID" value="CapteG199535"/>
</dbReference>
<protein>
    <recommendedName>
        <fullName evidence="4">Homeobox domain-containing protein</fullName>
    </recommendedName>
</protein>
<proteinExistence type="predicted"/>
<organism evidence="5">
    <name type="scientific">Capitella teleta</name>
    <name type="common">Polychaete worm</name>
    <dbReference type="NCBI Taxonomy" id="283909"/>
    <lineage>
        <taxon>Eukaryota</taxon>
        <taxon>Metazoa</taxon>
        <taxon>Spiralia</taxon>
        <taxon>Lophotrochozoa</taxon>
        <taxon>Annelida</taxon>
        <taxon>Polychaeta</taxon>
        <taxon>Sedentaria</taxon>
        <taxon>Scolecida</taxon>
        <taxon>Capitellidae</taxon>
        <taxon>Capitella</taxon>
    </lineage>
</organism>
<keyword evidence="1 2" id="KW-0539">Nucleus</keyword>
<dbReference type="InterPro" id="IPR001356">
    <property type="entry name" value="HD"/>
</dbReference>
<accession>R7UWG7</accession>
<feature type="region of interest" description="Disordered" evidence="3">
    <location>
        <begin position="357"/>
        <end position="377"/>
    </location>
</feature>
<evidence type="ECO:0000256" key="3">
    <source>
        <dbReference type="SAM" id="MobiDB-lite"/>
    </source>
</evidence>
<keyword evidence="1 2" id="KW-0371">Homeobox</keyword>
<evidence type="ECO:0000313" key="5">
    <source>
        <dbReference type="EMBL" id="ELU07726.1"/>
    </source>
</evidence>
<feature type="domain" description="Homeobox" evidence="4">
    <location>
        <begin position="167"/>
        <end position="210"/>
    </location>
</feature>
<name>R7UWG7_CAPTE</name>
<dbReference type="AlphaFoldDB" id="R7UWG7"/>
<feature type="DNA-binding region" description="Homeobox" evidence="1">
    <location>
        <begin position="169"/>
        <end position="211"/>
    </location>
</feature>
<dbReference type="InterPro" id="IPR009057">
    <property type="entry name" value="Homeodomain-like_sf"/>
</dbReference>